<protein>
    <submittedName>
        <fullName evidence="2">Secreted protein</fullName>
    </submittedName>
</protein>
<evidence type="ECO:0000256" key="1">
    <source>
        <dbReference type="SAM" id="SignalP"/>
    </source>
</evidence>
<accession>A0A0F3GL44</accession>
<reference evidence="2 3" key="1">
    <citation type="submission" date="2015-02" db="EMBL/GenBank/DDBJ databases">
        <title>Single-cell genomics of uncultivated deep-branching MTB reveals a conserved set of magnetosome genes.</title>
        <authorList>
            <person name="Kolinko S."/>
            <person name="Richter M."/>
            <person name="Glockner F.O."/>
            <person name="Brachmann A."/>
            <person name="Schuler D."/>
        </authorList>
    </citation>
    <scope>NUCLEOTIDE SEQUENCE [LARGE SCALE GENOMIC DNA]</scope>
    <source>
        <strain evidence="2">TM-1</strain>
    </source>
</reference>
<evidence type="ECO:0000313" key="2">
    <source>
        <dbReference type="EMBL" id="KJU82689.1"/>
    </source>
</evidence>
<gene>
    <name evidence="2" type="ORF">MBAV_005120</name>
</gene>
<dbReference type="Proteomes" id="UP000033423">
    <property type="component" value="Unassembled WGS sequence"/>
</dbReference>
<organism evidence="2 3">
    <name type="scientific">Candidatus Magnetobacterium bavaricum</name>
    <dbReference type="NCBI Taxonomy" id="29290"/>
    <lineage>
        <taxon>Bacteria</taxon>
        <taxon>Pseudomonadati</taxon>
        <taxon>Nitrospirota</taxon>
        <taxon>Thermodesulfovibrionia</taxon>
        <taxon>Thermodesulfovibrionales</taxon>
        <taxon>Candidatus Magnetobacteriaceae</taxon>
        <taxon>Candidatus Magnetobacterium</taxon>
    </lineage>
</organism>
<feature type="signal peptide" evidence="1">
    <location>
        <begin position="1"/>
        <end position="18"/>
    </location>
</feature>
<feature type="chain" id="PRO_5002461093" evidence="1">
    <location>
        <begin position="19"/>
        <end position="75"/>
    </location>
</feature>
<name>A0A0F3GL44_9BACT</name>
<keyword evidence="3" id="KW-1185">Reference proteome</keyword>
<proteinExistence type="predicted"/>
<dbReference type="EMBL" id="LACI01002207">
    <property type="protein sequence ID" value="KJU82689.1"/>
    <property type="molecule type" value="Genomic_DNA"/>
</dbReference>
<evidence type="ECO:0000313" key="3">
    <source>
        <dbReference type="Proteomes" id="UP000033423"/>
    </source>
</evidence>
<sequence length="75" mass="8882">MRKYGVVLFLLLVQILAASDTSIAVQTKKWKVIKLRYSLWMNLIFQMNRMYNVDGFLLDIKKVSGPQKRMIKFKN</sequence>
<comment type="caution">
    <text evidence="2">The sequence shown here is derived from an EMBL/GenBank/DDBJ whole genome shotgun (WGS) entry which is preliminary data.</text>
</comment>
<dbReference type="AlphaFoldDB" id="A0A0F3GL44"/>
<keyword evidence="1" id="KW-0732">Signal</keyword>